<evidence type="ECO:0000256" key="4">
    <source>
        <dbReference type="ARBA" id="ARBA00023027"/>
    </source>
</evidence>
<dbReference type="Pfam" id="PF01761">
    <property type="entry name" value="DHQ_synthase"/>
    <property type="match status" value="1"/>
</dbReference>
<dbReference type="Gene3D" id="1.20.1090.10">
    <property type="entry name" value="Dehydroquinate synthase-like - alpha domain"/>
    <property type="match status" value="1"/>
</dbReference>
<protein>
    <recommendedName>
        <fullName evidence="12">2-deoxy-scyllo-inosose synthase</fullName>
        <ecNumber evidence="11">4.2.3.124</ecNumber>
    </recommendedName>
</protein>
<evidence type="ECO:0000256" key="5">
    <source>
        <dbReference type="ARBA" id="ARBA00023239"/>
    </source>
</evidence>
<dbReference type="Pfam" id="PF24621">
    <property type="entry name" value="DHQS_C"/>
    <property type="match status" value="1"/>
</dbReference>
<gene>
    <name evidence="15" type="ORF">AQJ11_07440</name>
</gene>
<evidence type="ECO:0000256" key="7">
    <source>
        <dbReference type="ARBA" id="ARBA00035757"/>
    </source>
</evidence>
<comment type="pathway">
    <text evidence="9">Metabolic intermediate biosynthesis; 2-deoxystreptamine biosynthesis; 2-deoxystreptamine from D-glucose 6-phosphate: step 1/4.</text>
</comment>
<comment type="cofactor">
    <cofactor evidence="2">
        <name>Co(2+)</name>
        <dbReference type="ChEBI" id="CHEBI:48828"/>
    </cofactor>
</comment>
<evidence type="ECO:0000256" key="10">
    <source>
        <dbReference type="ARBA" id="ARBA00038469"/>
    </source>
</evidence>
<keyword evidence="6" id="KW-0170">Cobalt</keyword>
<dbReference type="GO" id="GO:0009073">
    <property type="term" value="P:aromatic amino acid family biosynthetic process"/>
    <property type="evidence" value="ECO:0007669"/>
    <property type="project" value="InterPro"/>
</dbReference>
<evidence type="ECO:0000313" key="16">
    <source>
        <dbReference type="Proteomes" id="UP000053398"/>
    </source>
</evidence>
<dbReference type="InterPro" id="IPR050071">
    <property type="entry name" value="Dehydroquinate_synthase"/>
</dbReference>
<evidence type="ECO:0000256" key="2">
    <source>
        <dbReference type="ARBA" id="ARBA00001941"/>
    </source>
</evidence>
<evidence type="ECO:0000256" key="1">
    <source>
        <dbReference type="ARBA" id="ARBA00001911"/>
    </source>
</evidence>
<keyword evidence="4" id="KW-0520">NAD</keyword>
<feature type="domain" description="3-dehydroquinate synthase C-terminal" evidence="14">
    <location>
        <begin position="186"/>
        <end position="328"/>
    </location>
</feature>
<dbReference type="InterPro" id="IPR056179">
    <property type="entry name" value="DHQS_C"/>
</dbReference>
<feature type="domain" description="3-dehydroquinate synthase N-terminal" evidence="13">
    <location>
        <begin position="71"/>
        <end position="181"/>
    </location>
</feature>
<dbReference type="SUPFAM" id="SSF56796">
    <property type="entry name" value="Dehydroquinate synthase-like"/>
    <property type="match status" value="1"/>
</dbReference>
<dbReference type="PANTHER" id="PTHR43622">
    <property type="entry name" value="3-DEHYDROQUINATE SYNTHASE"/>
    <property type="match status" value="1"/>
</dbReference>
<evidence type="ECO:0000256" key="11">
    <source>
        <dbReference type="ARBA" id="ARBA00039146"/>
    </source>
</evidence>
<organism evidence="15 16">
    <name type="scientific">Streptomyces corchorusii</name>
    <name type="common">Streptomyces chibaensis</name>
    <dbReference type="NCBI Taxonomy" id="1903"/>
    <lineage>
        <taxon>Bacteria</taxon>
        <taxon>Bacillati</taxon>
        <taxon>Actinomycetota</taxon>
        <taxon>Actinomycetes</taxon>
        <taxon>Kitasatosporales</taxon>
        <taxon>Streptomycetaceae</taxon>
        <taxon>Streptomyces</taxon>
    </lineage>
</organism>
<name>A0A117QJ62_STRCK</name>
<dbReference type="PANTHER" id="PTHR43622:SF1">
    <property type="entry name" value="3-DEHYDROQUINATE SYNTHASE"/>
    <property type="match status" value="1"/>
</dbReference>
<proteinExistence type="inferred from homology"/>
<keyword evidence="3" id="KW-0479">Metal-binding</keyword>
<reference evidence="15 16" key="1">
    <citation type="submission" date="2015-10" db="EMBL/GenBank/DDBJ databases">
        <title>Draft genome sequence of Streptomyces corchorusii DSM 40340, type strain for the species Streptomyces corchorusii.</title>
        <authorList>
            <person name="Ruckert C."/>
            <person name="Winkler A."/>
            <person name="Kalinowski J."/>
            <person name="Kampfer P."/>
            <person name="Glaeser S."/>
        </authorList>
    </citation>
    <scope>NUCLEOTIDE SEQUENCE [LARGE SCALE GENOMIC DNA]</scope>
    <source>
        <strain evidence="15 16">DSM 40340</strain>
    </source>
</reference>
<comment type="catalytic activity">
    <reaction evidence="7">
        <text>D-glucose 6-phosphate = 2-deoxy-L-scyllo-inosose + phosphate</text>
        <dbReference type="Rhea" id="RHEA:33071"/>
        <dbReference type="ChEBI" id="CHEBI:43474"/>
        <dbReference type="ChEBI" id="CHEBI:61548"/>
        <dbReference type="ChEBI" id="CHEBI:64796"/>
        <dbReference type="EC" id="4.2.3.124"/>
    </reaction>
</comment>
<comment type="caution">
    <text evidence="15">The sequence shown here is derived from an EMBL/GenBank/DDBJ whole genome shotgun (WGS) entry which is preliminary data.</text>
</comment>
<keyword evidence="16" id="KW-1185">Reference proteome</keyword>
<accession>A0A117QJ62</accession>
<dbReference type="Proteomes" id="UP000053398">
    <property type="component" value="Unassembled WGS sequence"/>
</dbReference>
<dbReference type="GO" id="GO:0003856">
    <property type="term" value="F:3-dehydroquinate synthase activity"/>
    <property type="evidence" value="ECO:0007669"/>
    <property type="project" value="TreeGrafter"/>
</dbReference>
<comment type="function">
    <text evidence="8">Catalyzes the intramolecular carbocycle formation from D-glucose-6-phosphate to 2-deoxy-scyllo-inosose (DOI).</text>
</comment>
<dbReference type="RefSeq" id="WP_059262320.1">
    <property type="nucleotide sequence ID" value="NZ_KQ948353.1"/>
</dbReference>
<evidence type="ECO:0000256" key="3">
    <source>
        <dbReference type="ARBA" id="ARBA00022723"/>
    </source>
</evidence>
<dbReference type="InterPro" id="IPR030963">
    <property type="entry name" value="DHQ_synth_fam"/>
</dbReference>
<evidence type="ECO:0000259" key="14">
    <source>
        <dbReference type="Pfam" id="PF24621"/>
    </source>
</evidence>
<dbReference type="PIRSF" id="PIRSF001455">
    <property type="entry name" value="DHQ_synth"/>
    <property type="match status" value="1"/>
</dbReference>
<sequence length="369" mass="39937">MARGTIIELSSGVSPSCPYYLGDGIADQLPAYLHRHAFDEIYLVTSDRLHARFGKELARTLSDANIAVNVLTVREGESAKGWQQLTDLCERLVAAGVTKDSVVMALGGGMISNIVGLAAGLTYRGVRYVEVPTTMLNLTDGSLSNKQAVNGSLGKNQFGMYHAPLFIWADVAYTREEPVRQHRSAITEAIKNGLVNDAAWFERLENLLTPDLAAVRDDLLGFCHDVVRSKLSILALDPGERHAGIMLEYGHTVGHAVEFLGNGKLLHGEAVGIGMCAAAKVGIRLGVCEPEVLHRQEHILKQRLGSVVALPEDLTAEQIVEVILSDNKRRAGAAIRFVLVPRVGTVRCVDGDYETPVAEPLLKSVLTEA</sequence>
<evidence type="ECO:0000256" key="12">
    <source>
        <dbReference type="ARBA" id="ARBA00040375"/>
    </source>
</evidence>
<comment type="cofactor">
    <cofactor evidence="1">
        <name>NAD(+)</name>
        <dbReference type="ChEBI" id="CHEBI:57540"/>
    </cofactor>
</comment>
<keyword evidence="5" id="KW-0456">Lyase</keyword>
<evidence type="ECO:0000313" key="15">
    <source>
        <dbReference type="EMBL" id="KUN31314.1"/>
    </source>
</evidence>
<evidence type="ECO:0000256" key="8">
    <source>
        <dbReference type="ARBA" id="ARBA00037594"/>
    </source>
</evidence>
<evidence type="ECO:0000256" key="6">
    <source>
        <dbReference type="ARBA" id="ARBA00023285"/>
    </source>
</evidence>
<dbReference type="EC" id="4.2.3.124" evidence="11"/>
<dbReference type="InterPro" id="IPR030960">
    <property type="entry name" value="DHQS/DOIS_N"/>
</dbReference>
<dbReference type="GO" id="GO:0046872">
    <property type="term" value="F:metal ion binding"/>
    <property type="evidence" value="ECO:0007669"/>
    <property type="project" value="UniProtKB-KW"/>
</dbReference>
<dbReference type="EMBL" id="LMWP01000006">
    <property type="protein sequence ID" value="KUN31314.1"/>
    <property type="molecule type" value="Genomic_DNA"/>
</dbReference>
<dbReference type="CDD" id="cd08197">
    <property type="entry name" value="DOIS"/>
    <property type="match status" value="1"/>
</dbReference>
<dbReference type="Gene3D" id="3.40.50.1970">
    <property type="match status" value="1"/>
</dbReference>
<evidence type="ECO:0000256" key="9">
    <source>
        <dbReference type="ARBA" id="ARBA00037923"/>
    </source>
</evidence>
<comment type="similarity">
    <text evidence="10">Belongs to the sugar phosphate cyclases superfamily. DOI synthase family.</text>
</comment>
<evidence type="ECO:0000259" key="13">
    <source>
        <dbReference type="Pfam" id="PF01761"/>
    </source>
</evidence>
<dbReference type="AlphaFoldDB" id="A0A117QJ62"/>